<dbReference type="EMBL" id="AWFH01000023">
    <property type="protein sequence ID" value="KCZ60314.1"/>
    <property type="molecule type" value="Genomic_DNA"/>
</dbReference>
<evidence type="ECO:0000313" key="6">
    <source>
        <dbReference type="EMBL" id="KCZ60314.1"/>
    </source>
</evidence>
<gene>
    <name evidence="6" type="ORF">HY36_05915</name>
</gene>
<proteinExistence type="inferred from homology"/>
<evidence type="ECO:0000256" key="3">
    <source>
        <dbReference type="HAMAP-Rule" id="MF_00984"/>
    </source>
</evidence>
<comment type="caution">
    <text evidence="3">Lacks conserved residue(s) required for the propagation of feature annotation.</text>
</comment>
<sequence length="152" mass="16913">MSGDINVFVVDGYVGADPQISIAPEQKATRARFRIATTRKFQKESGEIVEYTEWFSVICWGEAYVEKLVQPYVKKGSFLQIMGRVQNTRWTDQDGIERFGVEIVADRIDLLDKVGAGSSYGSEDLPGDDSTSGTETNEAASSTSDYYDEIPF</sequence>
<evidence type="ECO:0000256" key="2">
    <source>
        <dbReference type="ARBA" id="ARBA00023172"/>
    </source>
</evidence>
<dbReference type="HAMAP" id="MF_00984">
    <property type="entry name" value="SSB"/>
    <property type="match status" value="1"/>
</dbReference>
<dbReference type="AlphaFoldDB" id="A0A059E020"/>
<dbReference type="InterPro" id="IPR000424">
    <property type="entry name" value="Primosome_PriB/ssb"/>
</dbReference>
<evidence type="ECO:0000256" key="1">
    <source>
        <dbReference type="ARBA" id="ARBA00023125"/>
    </source>
</evidence>
<comment type="subunit">
    <text evidence="3">Homotetramer.</text>
</comment>
<dbReference type="CDD" id="cd04496">
    <property type="entry name" value="SSB_OBF"/>
    <property type="match status" value="1"/>
</dbReference>
<comment type="caution">
    <text evidence="6">The sequence shown here is derived from an EMBL/GenBank/DDBJ whole genome shotgun (WGS) entry which is preliminary data.</text>
</comment>
<feature type="region of interest" description="Disordered" evidence="5">
    <location>
        <begin position="117"/>
        <end position="152"/>
    </location>
</feature>
<dbReference type="Proteomes" id="UP000024547">
    <property type="component" value="Unassembled WGS sequence"/>
</dbReference>
<dbReference type="InterPro" id="IPR011344">
    <property type="entry name" value="ssDNA-bd"/>
</dbReference>
<dbReference type="GO" id="GO:0003697">
    <property type="term" value="F:single-stranded DNA binding"/>
    <property type="evidence" value="ECO:0007669"/>
    <property type="project" value="UniProtKB-UniRule"/>
</dbReference>
<evidence type="ECO:0000256" key="5">
    <source>
        <dbReference type="SAM" id="MobiDB-lite"/>
    </source>
</evidence>
<evidence type="ECO:0000313" key="7">
    <source>
        <dbReference type="Proteomes" id="UP000024547"/>
    </source>
</evidence>
<dbReference type="GO" id="GO:0006310">
    <property type="term" value="P:DNA recombination"/>
    <property type="evidence" value="ECO:0007669"/>
    <property type="project" value="UniProtKB-KW"/>
</dbReference>
<dbReference type="Pfam" id="PF00436">
    <property type="entry name" value="SSB"/>
    <property type="match status" value="1"/>
</dbReference>
<dbReference type="PROSITE" id="PS50935">
    <property type="entry name" value="SSB"/>
    <property type="match status" value="1"/>
</dbReference>
<dbReference type="NCBIfam" id="TIGR00621">
    <property type="entry name" value="ssb"/>
    <property type="match status" value="1"/>
</dbReference>
<dbReference type="InterPro" id="IPR012340">
    <property type="entry name" value="NA-bd_OB-fold"/>
</dbReference>
<keyword evidence="2" id="KW-0233">DNA recombination</keyword>
<reference evidence="6 7" key="1">
    <citation type="journal article" date="2014" name="Antonie Van Leeuwenhoek">
        <title>Hyphomonas beringensis sp. nov. and Hyphomonas chukchiensis sp. nov., isolated from surface seawater of the Bering Sea and Chukchi Sea.</title>
        <authorList>
            <person name="Li C."/>
            <person name="Lai Q."/>
            <person name="Li G."/>
            <person name="Dong C."/>
            <person name="Wang J."/>
            <person name="Liao Y."/>
            <person name="Shao Z."/>
        </authorList>
    </citation>
    <scope>NUCLEOTIDE SEQUENCE [LARGE SCALE GENOMIC DNA]</scope>
    <source>
        <strain evidence="6 7">22II1-22F38</strain>
    </source>
</reference>
<dbReference type="PATRIC" id="fig|1280948.3.peg.2236"/>
<evidence type="ECO:0000256" key="4">
    <source>
        <dbReference type="PIRNR" id="PIRNR002070"/>
    </source>
</evidence>
<dbReference type="STRING" id="1280948.HY36_05915"/>
<feature type="compositionally biased region" description="Polar residues" evidence="5">
    <location>
        <begin position="129"/>
        <end position="145"/>
    </location>
</feature>
<accession>A0A059E020</accession>
<dbReference type="Gene3D" id="2.40.50.140">
    <property type="entry name" value="Nucleic acid-binding proteins"/>
    <property type="match status" value="1"/>
</dbReference>
<dbReference type="OrthoDB" id="9809878at2"/>
<dbReference type="eggNOG" id="COG0629">
    <property type="taxonomic scope" value="Bacteria"/>
</dbReference>
<dbReference type="GO" id="GO:0006260">
    <property type="term" value="P:DNA replication"/>
    <property type="evidence" value="ECO:0007669"/>
    <property type="project" value="InterPro"/>
</dbReference>
<keyword evidence="1 3" id="KW-0238">DNA-binding</keyword>
<protein>
    <recommendedName>
        <fullName evidence="3 4">Single-stranded DNA-binding protein</fullName>
        <shortName evidence="3">SSB</shortName>
    </recommendedName>
</protein>
<dbReference type="PIRSF" id="PIRSF002070">
    <property type="entry name" value="SSB"/>
    <property type="match status" value="1"/>
</dbReference>
<keyword evidence="7" id="KW-1185">Reference proteome</keyword>
<dbReference type="SUPFAM" id="SSF50249">
    <property type="entry name" value="Nucleic acid-binding proteins"/>
    <property type="match status" value="1"/>
</dbReference>
<name>A0A059E020_9PROT</name>
<organism evidence="6 7">
    <name type="scientific">Hyphomonas atlantica</name>
    <dbReference type="NCBI Taxonomy" id="1280948"/>
    <lineage>
        <taxon>Bacteria</taxon>
        <taxon>Pseudomonadati</taxon>
        <taxon>Pseudomonadota</taxon>
        <taxon>Alphaproteobacteria</taxon>
        <taxon>Hyphomonadales</taxon>
        <taxon>Hyphomonadaceae</taxon>
        <taxon>Hyphomonas</taxon>
    </lineage>
</organism>
<dbReference type="RefSeq" id="WP_051602718.1">
    <property type="nucleotide sequence ID" value="NZ_AWFH01000023.1"/>
</dbReference>